<dbReference type="InterPro" id="IPR000182">
    <property type="entry name" value="GNAT_dom"/>
</dbReference>
<keyword evidence="3" id="KW-1185">Reference proteome</keyword>
<dbReference type="Gene3D" id="3.40.630.30">
    <property type="match status" value="1"/>
</dbReference>
<name>A0ABV1DY37_9FIRM</name>
<dbReference type="InterPro" id="IPR016181">
    <property type="entry name" value="Acyl_CoA_acyltransferase"/>
</dbReference>
<dbReference type="CDD" id="cd04301">
    <property type="entry name" value="NAT_SF"/>
    <property type="match status" value="1"/>
</dbReference>
<accession>A0ABV1DY37</accession>
<dbReference type="Proteomes" id="UP001489509">
    <property type="component" value="Unassembled WGS sequence"/>
</dbReference>
<sequence>MNFELRKLSIAESGEIRNLIRDAFSAAPWNDDWSDEAQFCAYIVDLVGNPNSLALGLFENGQMIGVSLGRVRHWYTGTEYCIDDLGIKTEKQGSGAGTEFLRQIEIFLRERGIKRIILKTNKNAPAYYFYKKNGFIEAQQDVFFAKEVE</sequence>
<proteinExistence type="predicted"/>
<organism evidence="2 3">
    <name type="scientific">Solibaculum intestinale</name>
    <dbReference type="NCBI Taxonomy" id="3133165"/>
    <lineage>
        <taxon>Bacteria</taxon>
        <taxon>Bacillati</taxon>
        <taxon>Bacillota</taxon>
        <taxon>Clostridia</taxon>
        <taxon>Eubacteriales</taxon>
        <taxon>Oscillospiraceae</taxon>
        <taxon>Solibaculum</taxon>
    </lineage>
</organism>
<evidence type="ECO:0000313" key="3">
    <source>
        <dbReference type="Proteomes" id="UP001489509"/>
    </source>
</evidence>
<gene>
    <name evidence="2" type="ORF">WMO26_03935</name>
</gene>
<comment type="caution">
    <text evidence="2">The sequence shown here is derived from an EMBL/GenBank/DDBJ whole genome shotgun (WGS) entry which is preliminary data.</text>
</comment>
<reference evidence="2 3" key="1">
    <citation type="submission" date="2024-03" db="EMBL/GenBank/DDBJ databases">
        <title>Human intestinal bacterial collection.</title>
        <authorList>
            <person name="Pauvert C."/>
            <person name="Hitch T.C.A."/>
            <person name="Clavel T."/>
        </authorList>
    </citation>
    <scope>NUCLEOTIDE SEQUENCE [LARGE SCALE GENOMIC DNA]</scope>
    <source>
        <strain evidence="2 3">CLA-JM-H44</strain>
    </source>
</reference>
<feature type="domain" description="N-acetyltransferase" evidence="1">
    <location>
        <begin position="3"/>
        <end position="149"/>
    </location>
</feature>
<evidence type="ECO:0000259" key="1">
    <source>
        <dbReference type="PROSITE" id="PS51186"/>
    </source>
</evidence>
<dbReference type="EMBL" id="JBBMFD010000004">
    <property type="protein sequence ID" value="MEQ2439971.1"/>
    <property type="molecule type" value="Genomic_DNA"/>
</dbReference>
<evidence type="ECO:0000313" key="2">
    <source>
        <dbReference type="EMBL" id="MEQ2439971.1"/>
    </source>
</evidence>
<dbReference type="Pfam" id="PF00583">
    <property type="entry name" value="Acetyltransf_1"/>
    <property type="match status" value="1"/>
</dbReference>
<dbReference type="RefSeq" id="WP_349218283.1">
    <property type="nucleotide sequence ID" value="NZ_JBBMFD010000004.1"/>
</dbReference>
<protein>
    <submittedName>
        <fullName evidence="2">GNAT family N-acetyltransferase</fullName>
    </submittedName>
</protein>
<dbReference type="PROSITE" id="PS51186">
    <property type="entry name" value="GNAT"/>
    <property type="match status" value="1"/>
</dbReference>
<dbReference type="SUPFAM" id="SSF55729">
    <property type="entry name" value="Acyl-CoA N-acyltransferases (Nat)"/>
    <property type="match status" value="1"/>
</dbReference>